<evidence type="ECO:0000313" key="1">
    <source>
        <dbReference type="EMBL" id="MFD2541702.1"/>
    </source>
</evidence>
<evidence type="ECO:0008006" key="3">
    <source>
        <dbReference type="Google" id="ProtNLM"/>
    </source>
</evidence>
<protein>
    <recommendedName>
        <fullName evidence="3">Lipoprotein</fullName>
    </recommendedName>
</protein>
<sequence>MLCTIISCDNDDDVNNDATNQDQCNYQGFSYLDTNNNDQTLIAESELNTQYFPNASNGPYGAPGIEIASFTSSPTLFFTTNVIALDETGTGWISINGAELEAVTVTCQRAGTSVGDEVRLDVVYGVVEVEFCVIIDEVL</sequence>
<dbReference type="Proteomes" id="UP001597467">
    <property type="component" value="Unassembled WGS sequence"/>
</dbReference>
<reference evidence="2" key="1">
    <citation type="journal article" date="2019" name="Int. J. Syst. Evol. Microbiol.">
        <title>The Global Catalogue of Microorganisms (GCM) 10K type strain sequencing project: providing services to taxonomists for standard genome sequencing and annotation.</title>
        <authorList>
            <consortium name="The Broad Institute Genomics Platform"/>
            <consortium name="The Broad Institute Genome Sequencing Center for Infectious Disease"/>
            <person name="Wu L."/>
            <person name="Ma J."/>
        </authorList>
    </citation>
    <scope>NUCLEOTIDE SEQUENCE [LARGE SCALE GENOMIC DNA]</scope>
    <source>
        <strain evidence="2">KCTC 42808</strain>
    </source>
</reference>
<evidence type="ECO:0000313" key="2">
    <source>
        <dbReference type="Proteomes" id="UP001597467"/>
    </source>
</evidence>
<accession>A0ABW5JY68</accession>
<dbReference type="RefSeq" id="WP_379901682.1">
    <property type="nucleotide sequence ID" value="NZ_JBHULM010000007.1"/>
</dbReference>
<keyword evidence="2" id="KW-1185">Reference proteome</keyword>
<proteinExistence type="predicted"/>
<comment type="caution">
    <text evidence="1">The sequence shown here is derived from an EMBL/GenBank/DDBJ whole genome shotgun (WGS) entry which is preliminary data.</text>
</comment>
<name>A0ABW5JY68_9FLAO</name>
<organism evidence="1 2">
    <name type="scientific">Lacinutrix gracilariae</name>
    <dbReference type="NCBI Taxonomy" id="1747198"/>
    <lineage>
        <taxon>Bacteria</taxon>
        <taxon>Pseudomonadati</taxon>
        <taxon>Bacteroidota</taxon>
        <taxon>Flavobacteriia</taxon>
        <taxon>Flavobacteriales</taxon>
        <taxon>Flavobacteriaceae</taxon>
        <taxon>Lacinutrix</taxon>
    </lineage>
</organism>
<dbReference type="EMBL" id="JBHULM010000007">
    <property type="protein sequence ID" value="MFD2541702.1"/>
    <property type="molecule type" value="Genomic_DNA"/>
</dbReference>
<gene>
    <name evidence="1" type="ORF">ACFSSB_05160</name>
</gene>